<dbReference type="RefSeq" id="WP_312640787.1">
    <property type="nucleotide sequence ID" value="NZ_CP116967.1"/>
</dbReference>
<dbReference type="GO" id="GO:0000166">
    <property type="term" value="F:nucleotide binding"/>
    <property type="evidence" value="ECO:0007669"/>
    <property type="project" value="UniProtKB-KW"/>
</dbReference>
<gene>
    <name evidence="9" type="ORF">PP769_13040</name>
</gene>
<keyword evidence="5" id="KW-0547">Nucleotide-binding</keyword>
<dbReference type="KEGG" id="nall:PP769_13040"/>
<dbReference type="InterPro" id="IPR006095">
    <property type="entry name" value="Glu/Leu/Phe/Val/Trp_DH"/>
</dbReference>
<dbReference type="InterPro" id="IPR006097">
    <property type="entry name" value="Glu/Leu/Phe/Val/Trp_DH_dimer"/>
</dbReference>
<evidence type="ECO:0000313" key="9">
    <source>
        <dbReference type="EMBL" id="WNM56899.1"/>
    </source>
</evidence>
<dbReference type="SUPFAM" id="SSF51735">
    <property type="entry name" value="NAD(P)-binding Rossmann-fold domains"/>
    <property type="match status" value="1"/>
</dbReference>
<feature type="binding site" evidence="5">
    <location>
        <position position="100"/>
    </location>
    <ligand>
        <name>substrate</name>
    </ligand>
</feature>
<dbReference type="PROSITE" id="PS00074">
    <property type="entry name" value="GLFV_DEHYDROGENASE"/>
    <property type="match status" value="1"/>
</dbReference>
<dbReference type="AlphaFoldDB" id="A0AA96GDT5"/>
<evidence type="ECO:0000313" key="10">
    <source>
        <dbReference type="Proteomes" id="UP001302719"/>
    </source>
</evidence>
<evidence type="ECO:0000259" key="8">
    <source>
        <dbReference type="SMART" id="SM00839"/>
    </source>
</evidence>
<dbReference type="InterPro" id="IPR036291">
    <property type="entry name" value="NAD(P)-bd_dom_sf"/>
</dbReference>
<reference evidence="9 10" key="1">
    <citation type="submission" date="2023-01" db="EMBL/GenBank/DDBJ databases">
        <title>Cultivation and genomic characterization of new, ubiquitous marine nitrite-oxidizing bacteria from the Nitrospirales.</title>
        <authorList>
            <person name="Mueller A.J."/>
            <person name="Daebeler A."/>
            <person name="Herbold C.W."/>
            <person name="Kirkegaard R.H."/>
            <person name="Daims H."/>
        </authorList>
    </citation>
    <scope>NUCLEOTIDE SEQUENCE [LARGE SCALE GENOMIC DNA]</scope>
    <source>
        <strain evidence="9 10">VA</strain>
    </source>
</reference>
<dbReference type="InterPro" id="IPR006096">
    <property type="entry name" value="Glu/Leu/Phe/Val/Trp_DH_C"/>
</dbReference>
<feature type="binding site" evidence="5">
    <location>
        <position position="357"/>
    </location>
    <ligand>
        <name>substrate</name>
    </ligand>
</feature>
<dbReference type="SMART" id="SM00839">
    <property type="entry name" value="ELFV_dehydrog"/>
    <property type="match status" value="1"/>
</dbReference>
<dbReference type="GO" id="GO:0004352">
    <property type="term" value="F:glutamate dehydrogenase (NAD+) activity"/>
    <property type="evidence" value="ECO:0007669"/>
    <property type="project" value="TreeGrafter"/>
</dbReference>
<keyword evidence="5" id="KW-0520">NAD</keyword>
<dbReference type="GO" id="GO:0006538">
    <property type="term" value="P:L-glutamate catabolic process"/>
    <property type="evidence" value="ECO:0007669"/>
    <property type="project" value="TreeGrafter"/>
</dbReference>
<dbReference type="PRINTS" id="PR00082">
    <property type="entry name" value="GLFDHDRGNASE"/>
</dbReference>
<dbReference type="Pfam" id="PF00208">
    <property type="entry name" value="ELFV_dehydrog"/>
    <property type="match status" value="1"/>
</dbReference>
<dbReference type="Gene3D" id="3.40.50.10860">
    <property type="entry name" value="Leucine Dehydrogenase, chain A, domain 1"/>
    <property type="match status" value="1"/>
</dbReference>
<protein>
    <recommendedName>
        <fullName evidence="3">Glutamate dehydrogenase</fullName>
    </recommendedName>
</protein>
<dbReference type="PANTHER" id="PTHR11606:SF13">
    <property type="entry name" value="GLUTAMATE DEHYDROGENASE 1, MITOCHONDRIAL"/>
    <property type="match status" value="1"/>
</dbReference>
<dbReference type="InterPro" id="IPR046346">
    <property type="entry name" value="Aminoacid_DH-like_N_sf"/>
</dbReference>
<feature type="domain" description="Glutamate/phenylalanine/leucine/valine/L-tryptophan dehydrogenase C-terminal" evidence="8">
    <location>
        <begin position="189"/>
        <end position="421"/>
    </location>
</feature>
<sequence>MNTDFAPEFNHPTFRLAVAQFDQAAHHMNLDSGLLDRLKAPQRSLCVSIPVRMDNGKVQVFRGYRVHHDVARGPTKGGIRYHPDVSLGEVAALAMWMTWKTALAGLPFGGAKGGVAVDPSLLSPAELEGVTRRYIAEIFPLLGPDKDIPAPDIGTNQQVMGWIMDTFSQQVGFTVRGVVTGKPLSIGGTLGREEATGRGVVDVTLEVLRHFGLSTSDTTVVIQGFGNVGSHTARILHQEGVKILAISDQMGGLYNQKGLDIPGILSYLATEKASIPSLTQFGEQIINEDLLLLPCHVLIPAAVSEQITANNASRLQCQYLIEAANGPTTLEADAILQERGIFVVPDILANAGGVIVSYFEWVQDAQRFSWQESDIHSRLRNIITAAFHRILYHAEEKKLTMRTAALIAGIEEVAQAHQCRGLYP</sequence>
<dbReference type="Proteomes" id="UP001302719">
    <property type="component" value="Chromosome"/>
</dbReference>
<dbReference type="CDD" id="cd01076">
    <property type="entry name" value="NAD_bind_1_Glu_DH"/>
    <property type="match status" value="1"/>
</dbReference>
<dbReference type="InterPro" id="IPR033922">
    <property type="entry name" value="NAD_bind_Glu_DH"/>
</dbReference>
<evidence type="ECO:0000256" key="3">
    <source>
        <dbReference type="PIRNR" id="PIRNR000185"/>
    </source>
</evidence>
<evidence type="ECO:0000256" key="4">
    <source>
        <dbReference type="PIRSR" id="PIRSR000185-1"/>
    </source>
</evidence>
<evidence type="ECO:0000256" key="5">
    <source>
        <dbReference type="PIRSR" id="PIRSR000185-2"/>
    </source>
</evidence>
<accession>A0AA96GDT5</accession>
<dbReference type="InterPro" id="IPR033524">
    <property type="entry name" value="Glu/Leu/Phe/Val_DH_AS"/>
</dbReference>
<dbReference type="SUPFAM" id="SSF53223">
    <property type="entry name" value="Aminoacid dehydrogenase-like, N-terminal domain"/>
    <property type="match status" value="1"/>
</dbReference>
<dbReference type="Pfam" id="PF02812">
    <property type="entry name" value="ELFV_dehydrog_N"/>
    <property type="match status" value="1"/>
</dbReference>
<evidence type="ECO:0000256" key="7">
    <source>
        <dbReference type="RuleBase" id="RU004417"/>
    </source>
</evidence>
<comment type="similarity">
    <text evidence="1 3 7">Belongs to the Glu/Leu/Phe/Val dehydrogenases family.</text>
</comment>
<dbReference type="InterPro" id="IPR014362">
    <property type="entry name" value="Glu_DH"/>
</dbReference>
<dbReference type="EMBL" id="CP116967">
    <property type="protein sequence ID" value="WNM56899.1"/>
    <property type="molecule type" value="Genomic_DNA"/>
</dbReference>
<feature type="binding site" evidence="5">
    <location>
        <position position="76"/>
    </location>
    <ligand>
        <name>substrate</name>
    </ligand>
</feature>
<keyword evidence="2 3" id="KW-0560">Oxidoreductase</keyword>
<dbReference type="Gene3D" id="3.40.50.720">
    <property type="entry name" value="NAD(P)-binding Rossmann-like Domain"/>
    <property type="match status" value="1"/>
</dbReference>
<dbReference type="PANTHER" id="PTHR11606">
    <property type="entry name" value="GLUTAMATE DEHYDROGENASE"/>
    <property type="match status" value="1"/>
</dbReference>
<evidence type="ECO:0000256" key="1">
    <source>
        <dbReference type="ARBA" id="ARBA00006382"/>
    </source>
</evidence>
<feature type="binding site" evidence="5">
    <location>
        <position position="196"/>
    </location>
    <ligand>
        <name>NAD(+)</name>
        <dbReference type="ChEBI" id="CHEBI:57540"/>
    </ligand>
</feature>
<feature type="site" description="Important for catalysis" evidence="6">
    <location>
        <position position="152"/>
    </location>
</feature>
<evidence type="ECO:0000256" key="6">
    <source>
        <dbReference type="PIRSR" id="PIRSR000185-3"/>
    </source>
</evidence>
<feature type="binding site" evidence="5">
    <location>
        <position position="227"/>
    </location>
    <ligand>
        <name>NAD(+)</name>
        <dbReference type="ChEBI" id="CHEBI:57540"/>
    </ligand>
</feature>
<organism evidence="9 10">
    <name type="scientific">Candidatus Nitrospira allomarina</name>
    <dbReference type="NCBI Taxonomy" id="3020900"/>
    <lineage>
        <taxon>Bacteria</taxon>
        <taxon>Pseudomonadati</taxon>
        <taxon>Nitrospirota</taxon>
        <taxon>Nitrospiria</taxon>
        <taxon>Nitrospirales</taxon>
        <taxon>Nitrospiraceae</taxon>
        <taxon>Nitrospira</taxon>
    </lineage>
</organism>
<evidence type="ECO:0000256" key="2">
    <source>
        <dbReference type="ARBA" id="ARBA00023002"/>
    </source>
</evidence>
<keyword evidence="10" id="KW-1185">Reference proteome</keyword>
<proteinExistence type="inferred from homology"/>
<feature type="active site" description="Proton donor" evidence="4">
    <location>
        <position position="112"/>
    </location>
</feature>
<name>A0AA96GDT5_9BACT</name>
<dbReference type="PIRSF" id="PIRSF000185">
    <property type="entry name" value="Glu_DH"/>
    <property type="match status" value="1"/>
</dbReference>